<protein>
    <recommendedName>
        <fullName evidence="7">Major facilitator superfamily (MFS) profile domain-containing protein</fullName>
    </recommendedName>
</protein>
<name>A0A1Y6LDG8_ZYMTR</name>
<reference evidence="8 9" key="1">
    <citation type="submission" date="2016-10" db="EMBL/GenBank/DDBJ databases">
        <authorList>
            <person name="Varghese N."/>
        </authorList>
    </citation>
    <scope>NUCLEOTIDE SEQUENCE [LARGE SCALE GENOMIC DNA]</scope>
</reference>
<dbReference type="PROSITE" id="PS50850">
    <property type="entry name" value="MFS"/>
    <property type="match status" value="1"/>
</dbReference>
<feature type="transmembrane region" description="Helical" evidence="6">
    <location>
        <begin position="478"/>
        <end position="496"/>
    </location>
</feature>
<keyword evidence="2 6" id="KW-0812">Transmembrane</keyword>
<evidence type="ECO:0000259" key="7">
    <source>
        <dbReference type="PROSITE" id="PS50850"/>
    </source>
</evidence>
<keyword evidence="3 6" id="KW-1133">Transmembrane helix</keyword>
<proteinExistence type="predicted"/>
<dbReference type="AlphaFoldDB" id="A0A1Y6LDG8"/>
<evidence type="ECO:0000256" key="3">
    <source>
        <dbReference type="ARBA" id="ARBA00022989"/>
    </source>
</evidence>
<dbReference type="EMBL" id="LT882676">
    <property type="protein sequence ID" value="SMY20591.1"/>
    <property type="molecule type" value="Genomic_DNA"/>
</dbReference>
<evidence type="ECO:0000256" key="5">
    <source>
        <dbReference type="SAM" id="MobiDB-lite"/>
    </source>
</evidence>
<dbReference type="Gene3D" id="1.20.1250.20">
    <property type="entry name" value="MFS general substrate transporter like domains"/>
    <property type="match status" value="1"/>
</dbReference>
<dbReference type="InterPro" id="IPR011701">
    <property type="entry name" value="MFS"/>
</dbReference>
<dbReference type="Pfam" id="PF07690">
    <property type="entry name" value="MFS_1"/>
    <property type="match status" value="1"/>
</dbReference>
<evidence type="ECO:0000256" key="6">
    <source>
        <dbReference type="SAM" id="Phobius"/>
    </source>
</evidence>
<dbReference type="PANTHER" id="PTHR42718:SF36">
    <property type="entry name" value="MULTIDRUG TRANSPORTER, PUTATIVE (AFU_ORTHOLOGUE AFUA_4G13820)-RELATED"/>
    <property type="match status" value="1"/>
</dbReference>
<accession>A0A1Y6LDG8</accession>
<feature type="transmembrane region" description="Helical" evidence="6">
    <location>
        <begin position="349"/>
        <end position="370"/>
    </location>
</feature>
<dbReference type="SUPFAM" id="SSF103473">
    <property type="entry name" value="MFS general substrate transporter"/>
    <property type="match status" value="2"/>
</dbReference>
<gene>
    <name evidence="8" type="ORF">ZT1A5_G2026</name>
</gene>
<feature type="compositionally biased region" description="Low complexity" evidence="5">
    <location>
        <begin position="14"/>
        <end position="30"/>
    </location>
</feature>
<dbReference type="Proteomes" id="UP000215453">
    <property type="component" value="Chromosome 1"/>
</dbReference>
<dbReference type="Gene3D" id="1.20.1720.10">
    <property type="entry name" value="Multidrug resistance protein D"/>
    <property type="match status" value="1"/>
</dbReference>
<dbReference type="GO" id="GO:0016020">
    <property type="term" value="C:membrane"/>
    <property type="evidence" value="ECO:0007669"/>
    <property type="project" value="UniProtKB-SubCell"/>
</dbReference>
<keyword evidence="4 6" id="KW-0472">Membrane</keyword>
<evidence type="ECO:0000313" key="9">
    <source>
        <dbReference type="Proteomes" id="UP000215453"/>
    </source>
</evidence>
<feature type="transmembrane region" description="Helical" evidence="6">
    <location>
        <begin position="402"/>
        <end position="427"/>
    </location>
</feature>
<evidence type="ECO:0000313" key="8">
    <source>
        <dbReference type="EMBL" id="SMY20591.1"/>
    </source>
</evidence>
<feature type="transmembrane region" description="Helical" evidence="6">
    <location>
        <begin position="313"/>
        <end position="337"/>
    </location>
</feature>
<feature type="transmembrane region" description="Helical" evidence="6">
    <location>
        <begin position="176"/>
        <end position="195"/>
    </location>
</feature>
<feature type="transmembrane region" description="Helical" evidence="6">
    <location>
        <begin position="273"/>
        <end position="292"/>
    </location>
</feature>
<feature type="transmembrane region" description="Helical" evidence="6">
    <location>
        <begin position="61"/>
        <end position="83"/>
    </location>
</feature>
<feature type="transmembrane region" description="Helical" evidence="6">
    <location>
        <begin position="118"/>
        <end position="137"/>
    </location>
</feature>
<feature type="transmembrane region" description="Helical" evidence="6">
    <location>
        <begin position="239"/>
        <end position="261"/>
    </location>
</feature>
<feature type="region of interest" description="Disordered" evidence="5">
    <location>
        <begin position="1"/>
        <end position="31"/>
    </location>
</feature>
<evidence type="ECO:0000256" key="1">
    <source>
        <dbReference type="ARBA" id="ARBA00004141"/>
    </source>
</evidence>
<sequence>MLFSNSPKKDPKAPETTQPSSPSTSDSESTQLHRLARQRPSLLPTPTHEVLFLLSITTSQLLTEFFVCGFTILLPTVTTSLAIPSTAATWPASAFSLVVSAFLLPFGRLGDIYGGYPIYIAGITWFAVLSLIIGFSTNYTMLVVLRAFQGLGPAAYLPAGLQLLGSTYRPGPRKNFVFFIYGAMASFGFFVGVFFAGISGQYLTWRWYFWLGAIFVSIVAVVSVFSIPSDVAAHRDNGIVMDWWGSAAIVLGLILVVFAITDSSHAEDGWRTPYILVTFVLGWALLGVAFYIEGWVAAQPLLPFSMFKVRGMLPFTIGLFFAYGPLGIYLLYATLFAMNILDVGPMQLVAWYIPTGILGLLLSLFGGLFLHHIPTKLLMAITAFAIMIESAILACAPSDAGYWRWFFVPMICSTVAIDFIFSVANIFFSTSLPARQQGLAGSLSNVILQLGIAVLLGFSEVIASETKGQGLKRSYQNVFWFNFACGAVALVVFMFVSIPKARSKFTVDEKEAREREGVHGAGCEEEERRRRMIGVSESVQHV</sequence>
<organism evidence="8 9">
    <name type="scientific">Zymoseptoria tritici ST99CH_1A5</name>
    <dbReference type="NCBI Taxonomy" id="1276529"/>
    <lineage>
        <taxon>Eukaryota</taxon>
        <taxon>Fungi</taxon>
        <taxon>Dikarya</taxon>
        <taxon>Ascomycota</taxon>
        <taxon>Pezizomycotina</taxon>
        <taxon>Dothideomycetes</taxon>
        <taxon>Dothideomycetidae</taxon>
        <taxon>Mycosphaerellales</taxon>
        <taxon>Mycosphaerellaceae</taxon>
        <taxon>Zymoseptoria</taxon>
    </lineage>
</organism>
<feature type="transmembrane region" description="Helical" evidence="6">
    <location>
        <begin position="207"/>
        <end position="227"/>
    </location>
</feature>
<evidence type="ECO:0000256" key="2">
    <source>
        <dbReference type="ARBA" id="ARBA00022692"/>
    </source>
</evidence>
<dbReference type="InterPro" id="IPR036259">
    <property type="entry name" value="MFS_trans_sf"/>
</dbReference>
<feature type="transmembrane region" description="Helical" evidence="6">
    <location>
        <begin position="377"/>
        <end position="396"/>
    </location>
</feature>
<dbReference type="InterPro" id="IPR020846">
    <property type="entry name" value="MFS_dom"/>
</dbReference>
<evidence type="ECO:0000256" key="4">
    <source>
        <dbReference type="ARBA" id="ARBA00023136"/>
    </source>
</evidence>
<feature type="transmembrane region" description="Helical" evidence="6">
    <location>
        <begin position="439"/>
        <end position="458"/>
    </location>
</feature>
<feature type="domain" description="Major facilitator superfamily (MFS) profile" evidence="7">
    <location>
        <begin position="52"/>
        <end position="502"/>
    </location>
</feature>
<comment type="subcellular location">
    <subcellularLocation>
        <location evidence="1">Membrane</location>
        <topology evidence="1">Multi-pass membrane protein</topology>
    </subcellularLocation>
</comment>
<dbReference type="PANTHER" id="PTHR42718">
    <property type="entry name" value="MAJOR FACILITATOR SUPERFAMILY MULTIDRUG TRANSPORTER MFSC"/>
    <property type="match status" value="1"/>
</dbReference>
<dbReference type="GO" id="GO:0022857">
    <property type="term" value="F:transmembrane transporter activity"/>
    <property type="evidence" value="ECO:0007669"/>
    <property type="project" value="InterPro"/>
</dbReference>
<feature type="transmembrane region" description="Helical" evidence="6">
    <location>
        <begin position="89"/>
        <end position="106"/>
    </location>
</feature>